<name>A0A5N5TN43_9CRUS</name>
<dbReference type="Proteomes" id="UP000326759">
    <property type="component" value="Unassembled WGS sequence"/>
</dbReference>
<reference evidence="4 5" key="1">
    <citation type="journal article" date="2019" name="PLoS Biol.">
        <title>Sex chromosomes control vertical transmission of feminizing Wolbachia symbionts in an isopod.</title>
        <authorList>
            <person name="Becking T."/>
            <person name="Chebbi M.A."/>
            <person name="Giraud I."/>
            <person name="Moumen B."/>
            <person name="Laverre T."/>
            <person name="Caubet Y."/>
            <person name="Peccoud J."/>
            <person name="Gilbert C."/>
            <person name="Cordaux R."/>
        </authorList>
    </citation>
    <scope>NUCLEOTIDE SEQUENCE [LARGE SCALE GENOMIC DNA]</scope>
    <source>
        <strain evidence="4">ANa2</strain>
        <tissue evidence="4">Whole body excluding digestive tract and cuticle</tissue>
    </source>
</reference>
<accession>A0A5N5TN43</accession>
<feature type="region of interest" description="Disordered" evidence="2">
    <location>
        <begin position="333"/>
        <end position="355"/>
    </location>
</feature>
<dbReference type="PROSITE" id="PS51840">
    <property type="entry name" value="C2_NT"/>
    <property type="match status" value="1"/>
</dbReference>
<evidence type="ECO:0000313" key="5">
    <source>
        <dbReference type="Proteomes" id="UP000326759"/>
    </source>
</evidence>
<comment type="similarity">
    <text evidence="1">Belongs to the EEIG family.</text>
</comment>
<dbReference type="PANTHER" id="PTHR21456">
    <property type="entry name" value="FAMILY WITH SEQUENCE SIMILARITY 102"/>
    <property type="match status" value="1"/>
</dbReference>
<feature type="domain" description="C2 NT-type" evidence="3">
    <location>
        <begin position="1"/>
        <end position="75"/>
    </location>
</feature>
<dbReference type="Pfam" id="PF10358">
    <property type="entry name" value="NT-C2"/>
    <property type="match status" value="1"/>
</dbReference>
<feature type="region of interest" description="Disordered" evidence="2">
    <location>
        <begin position="201"/>
        <end position="222"/>
    </location>
</feature>
<dbReference type="InterPro" id="IPR039931">
    <property type="entry name" value="EEIG1/2-like"/>
</dbReference>
<evidence type="ECO:0000259" key="3">
    <source>
        <dbReference type="PROSITE" id="PS51840"/>
    </source>
</evidence>
<keyword evidence="5" id="KW-1185">Reference proteome</keyword>
<sequence length="421" mass="45036">MTANASTGELDSCFCRVSVRQEMRGGRSFQKLGYADVNLAQFAGSGGSNIYLLEAYDSKHRLHNSTLKVTVDMTLLSGDPCFKAQSWPRPSQPTIVEGPALEVTSAPPHQNRPPPTGSAASLPSLGYNSLDKKSKEQTGHSRNSSNTSGSGYVSNASHSDKSSHARGGGGEWLAKAAFISRPNHLSLSKMKSIFELPRKKFSEEEVQKDSPKSPSKFAATLRQQQQQQQQYYYYSSSPPTSAVPTVRIVNGTTAAYLSTLPTTPTKLPSTPTAITTPSPCTQCQTCILAYQISINDSFELDLTTDSSGIPSTPSIIGSGSKCFTLSGSQGSGGTYSEAGSLERTGRTTGIPSDNNKDPRIYIQEVITFRLICHTPIPASGLQLYIREDGTASVSGHAIRPNGELKPIIINKKIATGHLAAI</sequence>
<feature type="compositionally biased region" description="Basic and acidic residues" evidence="2">
    <location>
        <begin position="130"/>
        <end position="139"/>
    </location>
</feature>
<organism evidence="4 5">
    <name type="scientific">Armadillidium nasatum</name>
    <dbReference type="NCBI Taxonomy" id="96803"/>
    <lineage>
        <taxon>Eukaryota</taxon>
        <taxon>Metazoa</taxon>
        <taxon>Ecdysozoa</taxon>
        <taxon>Arthropoda</taxon>
        <taxon>Crustacea</taxon>
        <taxon>Multicrustacea</taxon>
        <taxon>Malacostraca</taxon>
        <taxon>Eumalacostraca</taxon>
        <taxon>Peracarida</taxon>
        <taxon>Isopoda</taxon>
        <taxon>Oniscidea</taxon>
        <taxon>Crinocheta</taxon>
        <taxon>Armadillidiidae</taxon>
        <taxon>Armadillidium</taxon>
    </lineage>
</organism>
<evidence type="ECO:0000313" key="4">
    <source>
        <dbReference type="EMBL" id="KAB7507603.1"/>
    </source>
</evidence>
<proteinExistence type="inferred from homology"/>
<dbReference type="PANTHER" id="PTHR21456:SF1">
    <property type="entry name" value="C2 NT-TYPE DOMAIN-CONTAINING PROTEIN"/>
    <property type="match status" value="1"/>
</dbReference>
<dbReference type="AlphaFoldDB" id="A0A5N5TN43"/>
<evidence type="ECO:0000256" key="1">
    <source>
        <dbReference type="ARBA" id="ARBA00034780"/>
    </source>
</evidence>
<comment type="caution">
    <text evidence="4">The sequence shown here is derived from an EMBL/GenBank/DDBJ whole genome shotgun (WGS) entry which is preliminary data.</text>
</comment>
<dbReference type="InterPro" id="IPR019448">
    <property type="entry name" value="NT-C2"/>
</dbReference>
<evidence type="ECO:0000256" key="2">
    <source>
        <dbReference type="SAM" id="MobiDB-lite"/>
    </source>
</evidence>
<dbReference type="EMBL" id="SEYY01000286">
    <property type="protein sequence ID" value="KAB7507603.1"/>
    <property type="molecule type" value="Genomic_DNA"/>
</dbReference>
<protein>
    <recommendedName>
        <fullName evidence="3">C2 NT-type domain-containing protein</fullName>
    </recommendedName>
</protein>
<feature type="compositionally biased region" description="Basic and acidic residues" evidence="2">
    <location>
        <begin position="201"/>
        <end position="211"/>
    </location>
</feature>
<feature type="compositionally biased region" description="Polar residues" evidence="2">
    <location>
        <begin position="140"/>
        <end position="157"/>
    </location>
</feature>
<dbReference type="OrthoDB" id="3365224at2759"/>
<feature type="region of interest" description="Disordered" evidence="2">
    <location>
        <begin position="103"/>
        <end position="168"/>
    </location>
</feature>
<gene>
    <name evidence="4" type="ORF">Anas_05175</name>
</gene>